<dbReference type="RefSeq" id="XP_024777355.1">
    <property type="nucleotide sequence ID" value="XM_024918607.1"/>
</dbReference>
<organism evidence="1 2">
    <name type="scientific">Trichoderma harzianum CBS 226.95</name>
    <dbReference type="NCBI Taxonomy" id="983964"/>
    <lineage>
        <taxon>Eukaryota</taxon>
        <taxon>Fungi</taxon>
        <taxon>Dikarya</taxon>
        <taxon>Ascomycota</taxon>
        <taxon>Pezizomycotina</taxon>
        <taxon>Sordariomycetes</taxon>
        <taxon>Hypocreomycetidae</taxon>
        <taxon>Hypocreales</taxon>
        <taxon>Hypocreaceae</taxon>
        <taxon>Trichoderma</taxon>
    </lineage>
</organism>
<proteinExistence type="predicted"/>
<name>A0A2T4ALG2_TRIHA</name>
<dbReference type="EMBL" id="KZ679677">
    <property type="protein sequence ID" value="PTB57678.1"/>
    <property type="molecule type" value="Genomic_DNA"/>
</dbReference>
<sequence>MASKGGQPHNVTTSVLACTMLSYDAMASASLRPPHAPVFVSMLVGLDRENHRVSRHGEMLATWKRILINLRGHRGLLPVRFTHKKLPKAPFPFTGVDFISDTLTGRAP</sequence>
<keyword evidence="2" id="KW-1185">Reference proteome</keyword>
<protein>
    <submittedName>
        <fullName evidence="1">Uncharacterized protein</fullName>
    </submittedName>
</protein>
<dbReference type="Proteomes" id="UP000241690">
    <property type="component" value="Unassembled WGS sequence"/>
</dbReference>
<dbReference type="AlphaFoldDB" id="A0A2T4ALG2"/>
<evidence type="ECO:0000313" key="1">
    <source>
        <dbReference type="EMBL" id="PTB57678.1"/>
    </source>
</evidence>
<gene>
    <name evidence="1" type="ORF">M431DRAFT_505251</name>
</gene>
<reference evidence="1 2" key="1">
    <citation type="submission" date="2016-07" db="EMBL/GenBank/DDBJ databases">
        <title>Multiple horizontal gene transfer events from other fungi enriched the ability of initially mycotrophic Trichoderma (Ascomycota) to feed on dead plant biomass.</title>
        <authorList>
            <consortium name="DOE Joint Genome Institute"/>
            <person name="Aerts A."/>
            <person name="Atanasova L."/>
            <person name="Chenthamara K."/>
            <person name="Zhang J."/>
            <person name="Grujic M."/>
            <person name="Henrissat B."/>
            <person name="Kuo A."/>
            <person name="Salamov A."/>
            <person name="Lipzen A."/>
            <person name="Labutti K."/>
            <person name="Barry K."/>
            <person name="Miao Y."/>
            <person name="Rahimi M.J."/>
            <person name="Shen Q."/>
            <person name="Grigoriev I.V."/>
            <person name="Kubicek C.P."/>
            <person name="Druzhinina I.S."/>
        </authorList>
    </citation>
    <scope>NUCLEOTIDE SEQUENCE [LARGE SCALE GENOMIC DNA]</scope>
    <source>
        <strain evidence="1 2">CBS 226.95</strain>
    </source>
</reference>
<dbReference type="GeneID" id="36627176"/>
<dbReference type="PROSITE" id="PS51257">
    <property type="entry name" value="PROKAR_LIPOPROTEIN"/>
    <property type="match status" value="1"/>
</dbReference>
<accession>A0A2T4ALG2</accession>
<evidence type="ECO:0000313" key="2">
    <source>
        <dbReference type="Proteomes" id="UP000241690"/>
    </source>
</evidence>